<evidence type="ECO:0000259" key="8">
    <source>
        <dbReference type="PROSITE" id="PS50071"/>
    </source>
</evidence>
<dbReference type="CDD" id="cd00086">
    <property type="entry name" value="homeodomain"/>
    <property type="match status" value="1"/>
</dbReference>
<organism evidence="9 10">
    <name type="scientific">Plutella xylostella</name>
    <name type="common">Diamondback moth</name>
    <name type="synonym">Plutella maculipennis</name>
    <dbReference type="NCBI Taxonomy" id="51655"/>
    <lineage>
        <taxon>Eukaryota</taxon>
        <taxon>Metazoa</taxon>
        <taxon>Ecdysozoa</taxon>
        <taxon>Arthropoda</taxon>
        <taxon>Hexapoda</taxon>
        <taxon>Insecta</taxon>
        <taxon>Pterygota</taxon>
        <taxon>Neoptera</taxon>
        <taxon>Endopterygota</taxon>
        <taxon>Lepidoptera</taxon>
        <taxon>Glossata</taxon>
        <taxon>Ditrysia</taxon>
        <taxon>Yponomeutoidea</taxon>
        <taxon>Plutellidae</taxon>
        <taxon>Plutella</taxon>
    </lineage>
</organism>
<evidence type="ECO:0000256" key="4">
    <source>
        <dbReference type="ARBA" id="ARBA00023242"/>
    </source>
</evidence>
<accession>A0A8S4G2U8</accession>
<keyword evidence="2 5" id="KW-0238">DNA-binding</keyword>
<comment type="caution">
    <text evidence="9">The sequence shown here is derived from an EMBL/GenBank/DDBJ whole genome shotgun (WGS) entry which is preliminary data.</text>
</comment>
<evidence type="ECO:0000256" key="1">
    <source>
        <dbReference type="ARBA" id="ARBA00004123"/>
    </source>
</evidence>
<keyword evidence="4 5" id="KW-0539">Nucleus</keyword>
<evidence type="ECO:0000256" key="7">
    <source>
        <dbReference type="SAM" id="MobiDB-lite"/>
    </source>
</evidence>
<dbReference type="Gene3D" id="1.10.10.60">
    <property type="entry name" value="Homeodomain-like"/>
    <property type="match status" value="1"/>
</dbReference>
<evidence type="ECO:0000313" key="10">
    <source>
        <dbReference type="Proteomes" id="UP000653454"/>
    </source>
</evidence>
<dbReference type="PROSITE" id="PS50071">
    <property type="entry name" value="HOMEOBOX_2"/>
    <property type="match status" value="1"/>
</dbReference>
<dbReference type="PRINTS" id="PR00024">
    <property type="entry name" value="HOMEOBOX"/>
</dbReference>
<dbReference type="GO" id="GO:0005634">
    <property type="term" value="C:nucleus"/>
    <property type="evidence" value="ECO:0007669"/>
    <property type="project" value="UniProtKB-SubCell"/>
</dbReference>
<evidence type="ECO:0000256" key="6">
    <source>
        <dbReference type="RuleBase" id="RU000682"/>
    </source>
</evidence>
<reference evidence="9" key="1">
    <citation type="submission" date="2020-11" db="EMBL/GenBank/DDBJ databases">
        <authorList>
            <person name="Whiteford S."/>
        </authorList>
    </citation>
    <scope>NUCLEOTIDE SEQUENCE</scope>
</reference>
<dbReference type="InterPro" id="IPR017970">
    <property type="entry name" value="Homeobox_CS"/>
</dbReference>
<dbReference type="SMART" id="SM00389">
    <property type="entry name" value="HOX"/>
    <property type="match status" value="1"/>
</dbReference>
<dbReference type="AlphaFoldDB" id="A0A8S4G2U8"/>
<dbReference type="Pfam" id="PF00046">
    <property type="entry name" value="Homeodomain"/>
    <property type="match status" value="1"/>
</dbReference>
<dbReference type="PANTHER" id="PTHR45664">
    <property type="entry name" value="PROTEIN ZERKNUELLT 1-RELATED"/>
    <property type="match status" value="1"/>
</dbReference>
<evidence type="ECO:0000256" key="2">
    <source>
        <dbReference type="ARBA" id="ARBA00023125"/>
    </source>
</evidence>
<protein>
    <submittedName>
        <fullName evidence="9">(diamondback moth) hypothetical protein</fullName>
    </submittedName>
</protein>
<evidence type="ECO:0000256" key="5">
    <source>
        <dbReference type="PROSITE-ProRule" id="PRU00108"/>
    </source>
</evidence>
<feature type="compositionally biased region" description="Polar residues" evidence="7">
    <location>
        <begin position="167"/>
        <end position="179"/>
    </location>
</feature>
<comment type="subcellular location">
    <subcellularLocation>
        <location evidence="1 5 6">Nucleus</location>
    </subcellularLocation>
</comment>
<dbReference type="EMBL" id="CAJHNJ030000081">
    <property type="protein sequence ID" value="CAG9134579.1"/>
    <property type="molecule type" value="Genomic_DNA"/>
</dbReference>
<keyword evidence="3 5" id="KW-0371">Homeobox</keyword>
<feature type="region of interest" description="Disordered" evidence="7">
    <location>
        <begin position="265"/>
        <end position="284"/>
    </location>
</feature>
<feature type="DNA-binding region" description="Homeobox" evidence="5">
    <location>
        <begin position="97"/>
        <end position="156"/>
    </location>
</feature>
<keyword evidence="10" id="KW-1185">Reference proteome</keyword>
<dbReference type="GO" id="GO:0000981">
    <property type="term" value="F:DNA-binding transcription factor activity, RNA polymerase II-specific"/>
    <property type="evidence" value="ECO:0007669"/>
    <property type="project" value="InterPro"/>
</dbReference>
<gene>
    <name evidence="9" type="ORF">PLXY2_LOCUS12818</name>
</gene>
<dbReference type="GO" id="GO:0045944">
    <property type="term" value="P:positive regulation of transcription by RNA polymerase II"/>
    <property type="evidence" value="ECO:0007669"/>
    <property type="project" value="UniProtKB-ARBA"/>
</dbReference>
<dbReference type="PROSITE" id="PS00027">
    <property type="entry name" value="HOMEOBOX_1"/>
    <property type="match status" value="1"/>
</dbReference>
<dbReference type="InterPro" id="IPR001356">
    <property type="entry name" value="HD"/>
</dbReference>
<evidence type="ECO:0000256" key="3">
    <source>
        <dbReference type="ARBA" id="ARBA00023155"/>
    </source>
</evidence>
<feature type="region of interest" description="Disordered" evidence="7">
    <location>
        <begin position="149"/>
        <end position="179"/>
    </location>
</feature>
<dbReference type="Proteomes" id="UP000653454">
    <property type="component" value="Unassembled WGS sequence"/>
</dbReference>
<evidence type="ECO:0000313" key="9">
    <source>
        <dbReference type="EMBL" id="CAG9134579.1"/>
    </source>
</evidence>
<feature type="region of interest" description="Disordered" evidence="7">
    <location>
        <begin position="13"/>
        <end position="60"/>
    </location>
</feature>
<dbReference type="InterPro" id="IPR009057">
    <property type="entry name" value="Homeodomain-like_sf"/>
</dbReference>
<dbReference type="GO" id="GO:0000978">
    <property type="term" value="F:RNA polymerase II cis-regulatory region sequence-specific DNA binding"/>
    <property type="evidence" value="ECO:0007669"/>
    <property type="project" value="TreeGrafter"/>
</dbReference>
<proteinExistence type="predicted"/>
<name>A0A8S4G2U8_PLUXY</name>
<sequence length="360" mass="39827">MATYNVAQAQAELRAPLPLPSPAPRPGYTDTSPGNGHWTPMPSQWKPMRPPGAAVSTSSAPVNMNGHHWNGHSMKYPARPPPAWNNGHTTNGGSKKPKRLRTAFTSHQMMELEQEFSRTRYLDRPRRLELAVQLNLNERTIKIWFQNRRMKEKKDRAENADSDDVQSMESSPEVGSTSETITIASDDDYYHLPASVAAANMNAAGFTNQWPAATPSTTAPPLVGYEYYNGPIVQDGIPGYGYPVFVPEMPPQYASHSHQQWAPPVMQDGPIDPQTLGRSDEENGNSSYVPMNEHEDLEIAPDCVPSVGSIPTSVTTDGVVSSNDDSINDNAYVNVNDKNRKPANCDVSWIRSIYTENDYE</sequence>
<dbReference type="PANTHER" id="PTHR45664:SF12">
    <property type="entry name" value="PANCREAS_DUODENUM HOMEOBOX PROTEIN 1"/>
    <property type="match status" value="1"/>
</dbReference>
<dbReference type="InterPro" id="IPR020479">
    <property type="entry name" value="HD_metazoa"/>
</dbReference>
<dbReference type="SUPFAM" id="SSF46689">
    <property type="entry name" value="Homeodomain-like"/>
    <property type="match status" value="1"/>
</dbReference>
<feature type="domain" description="Homeobox" evidence="8">
    <location>
        <begin position="95"/>
        <end position="155"/>
    </location>
</feature>